<dbReference type="InterPro" id="IPR000847">
    <property type="entry name" value="LysR_HTH_N"/>
</dbReference>
<comment type="caution">
    <text evidence="6">The sequence shown here is derived from an EMBL/GenBank/DDBJ whole genome shotgun (WGS) entry which is preliminary data.</text>
</comment>
<dbReference type="EMBL" id="AGEE01000010">
    <property type="protein sequence ID" value="EHO13441.1"/>
    <property type="molecule type" value="Genomic_DNA"/>
</dbReference>
<dbReference type="InterPro" id="IPR036390">
    <property type="entry name" value="WH_DNA-bd_sf"/>
</dbReference>
<dbReference type="Gene3D" id="1.10.10.10">
    <property type="entry name" value="Winged helix-like DNA-binding domain superfamily/Winged helix DNA-binding domain"/>
    <property type="match status" value="1"/>
</dbReference>
<keyword evidence="3" id="KW-0238">DNA-binding</keyword>
<dbReference type="PRINTS" id="PR00039">
    <property type="entry name" value="HTHLYSR"/>
</dbReference>
<evidence type="ECO:0000256" key="4">
    <source>
        <dbReference type="ARBA" id="ARBA00023163"/>
    </source>
</evidence>
<dbReference type="RefSeq" id="WP_006263213.1">
    <property type="nucleotide sequence ID" value="NZ_JH590837.1"/>
</dbReference>
<dbReference type="InterPro" id="IPR036388">
    <property type="entry name" value="WH-like_DNA-bd_sf"/>
</dbReference>
<dbReference type="GO" id="GO:0005829">
    <property type="term" value="C:cytosol"/>
    <property type="evidence" value="ECO:0007669"/>
    <property type="project" value="TreeGrafter"/>
</dbReference>
<dbReference type="PANTHER" id="PTHR30419:SF8">
    <property type="entry name" value="NITROGEN ASSIMILATION TRANSCRIPTIONAL ACTIVATOR-RELATED"/>
    <property type="match status" value="1"/>
</dbReference>
<protein>
    <recommendedName>
        <fullName evidence="5">HTH lysR-type domain-containing protein</fullName>
    </recommendedName>
</protein>
<gene>
    <name evidence="6" type="ORF">HMPREF9715_01315</name>
</gene>
<dbReference type="CDD" id="cd05466">
    <property type="entry name" value="PBP2_LTTR_substrate"/>
    <property type="match status" value="1"/>
</dbReference>
<dbReference type="PANTHER" id="PTHR30419">
    <property type="entry name" value="HTH-TYPE TRANSCRIPTIONAL REGULATOR YBHD"/>
    <property type="match status" value="1"/>
</dbReference>
<comment type="similarity">
    <text evidence="1">Belongs to the LysR transcriptional regulatory family.</text>
</comment>
<dbReference type="Pfam" id="PF00126">
    <property type="entry name" value="HTH_1"/>
    <property type="match status" value="1"/>
</dbReference>
<dbReference type="GO" id="GO:0003700">
    <property type="term" value="F:DNA-binding transcription factor activity"/>
    <property type="evidence" value="ECO:0007669"/>
    <property type="project" value="InterPro"/>
</dbReference>
<proteinExistence type="inferred from homology"/>
<dbReference type="FunFam" id="1.10.10.10:FF:000001">
    <property type="entry name" value="LysR family transcriptional regulator"/>
    <property type="match status" value="1"/>
</dbReference>
<reference evidence="6 7" key="1">
    <citation type="submission" date="2011-11" db="EMBL/GenBank/DDBJ databases">
        <title>The Genome Sequence of Myroides odoratimimus CIP 101113.</title>
        <authorList>
            <person name="Earl A."/>
            <person name="Ward D."/>
            <person name="Feldgarden M."/>
            <person name="Gevers D."/>
            <person name="Huys G."/>
            <person name="Young S.K."/>
            <person name="Zeng Q."/>
            <person name="Gargeya S."/>
            <person name="Fitzgerald M."/>
            <person name="Haas B."/>
            <person name="Abouelleil A."/>
            <person name="Alvarado L."/>
            <person name="Arachchi H.M."/>
            <person name="Berlin A."/>
            <person name="Brown A."/>
            <person name="Chapman S.B."/>
            <person name="Chen Z."/>
            <person name="Dunbar C."/>
            <person name="Freedman E."/>
            <person name="Gearin G."/>
            <person name="Goldberg J."/>
            <person name="Griggs A."/>
            <person name="Gujja S."/>
            <person name="Heiman D."/>
            <person name="Howarth C."/>
            <person name="Larson L."/>
            <person name="Lui A."/>
            <person name="MacDonald P.J.P."/>
            <person name="Montmayeur A."/>
            <person name="Murphy C."/>
            <person name="Neiman D."/>
            <person name="Pearson M."/>
            <person name="Priest M."/>
            <person name="Roberts A."/>
            <person name="Saif S."/>
            <person name="Shea T."/>
            <person name="Shenoy N."/>
            <person name="Sisk P."/>
            <person name="Stolte C."/>
            <person name="Sykes S."/>
            <person name="Wortman J."/>
            <person name="Nusbaum C."/>
            <person name="Birren B."/>
        </authorList>
    </citation>
    <scope>NUCLEOTIDE SEQUENCE [LARGE SCALE GENOMIC DNA]</scope>
    <source>
        <strain evidence="6 7">CIP 101113</strain>
    </source>
</reference>
<dbReference type="SUPFAM" id="SSF46785">
    <property type="entry name" value="Winged helix' DNA-binding domain"/>
    <property type="match status" value="1"/>
</dbReference>
<dbReference type="Proteomes" id="UP000004834">
    <property type="component" value="Unassembled WGS sequence"/>
</dbReference>
<sequence length="297" mass="34355">MELRQLRYFLKAKELLNFTEASKHLFITQSTLSQQIKQLEEEIGQPLFDRIGKRIALTEAGELFSFYAERSIRAAEDGKLLLEDLEGLKTGVLRIGLTWGLKSLVLSSLTLFTQTYPEVKIEVTFGTTNELMQYLEKQYIDFALTFFDGAHEENFIYKTVLISDMAFMVARDSELALLKEIRLKEIEQYRLALPVQGFSTRNFLDREFEKYNIRPNIAIETNQTSMIIDLVKKGAYQTVLTYATVHGEKDLYAIPIIDSDMKREAVIIQLKDSYLKKSVRVFVDLLMNENKDELNTL</sequence>
<dbReference type="InterPro" id="IPR050950">
    <property type="entry name" value="HTH-type_LysR_regulators"/>
</dbReference>
<accession>A0AAV3F4M9</accession>
<dbReference type="GO" id="GO:0003677">
    <property type="term" value="F:DNA binding"/>
    <property type="evidence" value="ECO:0007669"/>
    <property type="project" value="UniProtKB-KW"/>
</dbReference>
<keyword evidence="2" id="KW-0805">Transcription regulation</keyword>
<dbReference type="PROSITE" id="PS50931">
    <property type="entry name" value="HTH_LYSR"/>
    <property type="match status" value="1"/>
</dbReference>
<dbReference type="InterPro" id="IPR005119">
    <property type="entry name" value="LysR_subst-bd"/>
</dbReference>
<evidence type="ECO:0000259" key="5">
    <source>
        <dbReference type="PROSITE" id="PS50931"/>
    </source>
</evidence>
<evidence type="ECO:0000256" key="3">
    <source>
        <dbReference type="ARBA" id="ARBA00023125"/>
    </source>
</evidence>
<organism evidence="6 7">
    <name type="scientific">Myroides odoratimimus CIP 101113</name>
    <dbReference type="NCBI Taxonomy" id="883154"/>
    <lineage>
        <taxon>Bacteria</taxon>
        <taxon>Pseudomonadati</taxon>
        <taxon>Bacteroidota</taxon>
        <taxon>Flavobacteriia</taxon>
        <taxon>Flavobacteriales</taxon>
        <taxon>Flavobacteriaceae</taxon>
        <taxon>Myroides</taxon>
    </lineage>
</organism>
<dbReference type="Pfam" id="PF03466">
    <property type="entry name" value="LysR_substrate"/>
    <property type="match status" value="1"/>
</dbReference>
<evidence type="ECO:0000313" key="6">
    <source>
        <dbReference type="EMBL" id="EHO13441.1"/>
    </source>
</evidence>
<evidence type="ECO:0000313" key="7">
    <source>
        <dbReference type="Proteomes" id="UP000004834"/>
    </source>
</evidence>
<evidence type="ECO:0000256" key="2">
    <source>
        <dbReference type="ARBA" id="ARBA00023015"/>
    </source>
</evidence>
<dbReference type="SUPFAM" id="SSF53850">
    <property type="entry name" value="Periplasmic binding protein-like II"/>
    <property type="match status" value="1"/>
</dbReference>
<evidence type="ECO:0000256" key="1">
    <source>
        <dbReference type="ARBA" id="ARBA00009437"/>
    </source>
</evidence>
<feature type="domain" description="HTH lysR-type" evidence="5">
    <location>
        <begin position="1"/>
        <end position="58"/>
    </location>
</feature>
<dbReference type="Gene3D" id="3.40.190.290">
    <property type="match status" value="1"/>
</dbReference>
<dbReference type="AlphaFoldDB" id="A0AAV3F4M9"/>
<name>A0AAV3F4M9_9FLAO</name>
<keyword evidence="4" id="KW-0804">Transcription</keyword>